<keyword evidence="2" id="KW-0436">Ligase</keyword>
<dbReference type="GO" id="GO:0005524">
    <property type="term" value="F:ATP binding"/>
    <property type="evidence" value="ECO:0007669"/>
    <property type="project" value="UniProtKB-KW"/>
</dbReference>
<accession>A0A6J7CLP6</accession>
<dbReference type="InterPro" id="IPR012795">
    <property type="entry name" value="tRNA_Ile_lys_synt_N"/>
</dbReference>
<dbReference type="PANTHER" id="PTHR43033">
    <property type="entry name" value="TRNA(ILE)-LYSIDINE SYNTHASE-RELATED"/>
    <property type="match status" value="1"/>
</dbReference>
<organism evidence="9">
    <name type="scientific">freshwater metagenome</name>
    <dbReference type="NCBI Taxonomy" id="449393"/>
    <lineage>
        <taxon>unclassified sequences</taxon>
        <taxon>metagenomes</taxon>
        <taxon>ecological metagenomes</taxon>
    </lineage>
</organism>
<dbReference type="SUPFAM" id="SSF82829">
    <property type="entry name" value="MesJ substrate recognition domain-like"/>
    <property type="match status" value="1"/>
</dbReference>
<dbReference type="Pfam" id="PF01171">
    <property type="entry name" value="ATP_bind_3"/>
    <property type="match status" value="1"/>
</dbReference>
<comment type="catalytic activity">
    <reaction evidence="6">
        <text>cytidine(34) in tRNA(Ile2) + L-lysine + ATP = lysidine(34) in tRNA(Ile2) + AMP + diphosphate + H(+)</text>
        <dbReference type="Rhea" id="RHEA:43744"/>
        <dbReference type="Rhea" id="RHEA-COMP:10625"/>
        <dbReference type="Rhea" id="RHEA-COMP:10670"/>
        <dbReference type="ChEBI" id="CHEBI:15378"/>
        <dbReference type="ChEBI" id="CHEBI:30616"/>
        <dbReference type="ChEBI" id="CHEBI:32551"/>
        <dbReference type="ChEBI" id="CHEBI:33019"/>
        <dbReference type="ChEBI" id="CHEBI:82748"/>
        <dbReference type="ChEBI" id="CHEBI:83665"/>
        <dbReference type="ChEBI" id="CHEBI:456215"/>
        <dbReference type="EC" id="6.3.4.19"/>
    </reaction>
</comment>
<dbReference type="NCBIfam" id="TIGR02432">
    <property type="entry name" value="lysidine_TilS_N"/>
    <property type="match status" value="1"/>
</dbReference>
<dbReference type="EC" id="6.3.4.19" evidence="1"/>
<dbReference type="PANTHER" id="PTHR43033:SF1">
    <property type="entry name" value="TRNA(ILE)-LYSIDINE SYNTHASE-RELATED"/>
    <property type="match status" value="1"/>
</dbReference>
<evidence type="ECO:0000313" key="9">
    <source>
        <dbReference type="EMBL" id="CAB4857864.1"/>
    </source>
</evidence>
<keyword evidence="4" id="KW-0547">Nucleotide-binding</keyword>
<protein>
    <recommendedName>
        <fullName evidence="1">tRNA(Ile)-lysidine synthetase</fullName>
        <ecNumber evidence="1">6.3.4.19</ecNumber>
    </recommendedName>
</protein>
<dbReference type="Gene3D" id="3.40.50.620">
    <property type="entry name" value="HUPs"/>
    <property type="match status" value="1"/>
</dbReference>
<reference evidence="9" key="1">
    <citation type="submission" date="2020-05" db="EMBL/GenBank/DDBJ databases">
        <authorList>
            <person name="Chiriac C."/>
            <person name="Salcher M."/>
            <person name="Ghai R."/>
            <person name="Kavagutti S V."/>
        </authorList>
    </citation>
    <scope>NUCLEOTIDE SEQUENCE</scope>
</reference>
<evidence type="ECO:0000259" key="8">
    <source>
        <dbReference type="Pfam" id="PF01171"/>
    </source>
</evidence>
<evidence type="ECO:0000256" key="2">
    <source>
        <dbReference type="ARBA" id="ARBA00022598"/>
    </source>
</evidence>
<evidence type="ECO:0000256" key="1">
    <source>
        <dbReference type="ARBA" id="ARBA00013267"/>
    </source>
</evidence>
<dbReference type="InterPro" id="IPR014729">
    <property type="entry name" value="Rossmann-like_a/b/a_fold"/>
</dbReference>
<dbReference type="AlphaFoldDB" id="A0A6J7CLP6"/>
<name>A0A6J7CLP6_9ZZZZ</name>
<dbReference type="Gene3D" id="1.10.10.1360">
    <property type="entry name" value="tRNA (Ile)-lysidine synthase"/>
    <property type="match status" value="1"/>
</dbReference>
<dbReference type="Gene3D" id="1.20.59.20">
    <property type="match status" value="1"/>
</dbReference>
<keyword evidence="3" id="KW-0819">tRNA processing</keyword>
<dbReference type="CDD" id="cd01992">
    <property type="entry name" value="TilS_N"/>
    <property type="match status" value="1"/>
</dbReference>
<dbReference type="HAMAP" id="MF_01161">
    <property type="entry name" value="tRNA_Ile_lys_synt"/>
    <property type="match status" value="1"/>
</dbReference>
<dbReference type="EMBL" id="CAFBLP010000001">
    <property type="protein sequence ID" value="CAB4857864.1"/>
    <property type="molecule type" value="Genomic_DNA"/>
</dbReference>
<evidence type="ECO:0000256" key="3">
    <source>
        <dbReference type="ARBA" id="ARBA00022694"/>
    </source>
</evidence>
<evidence type="ECO:0000256" key="6">
    <source>
        <dbReference type="ARBA" id="ARBA00048539"/>
    </source>
</evidence>
<dbReference type="InterPro" id="IPR011063">
    <property type="entry name" value="TilS/TtcA_N"/>
</dbReference>
<feature type="domain" description="tRNA(Ile)-lysidine/2-thiocytidine synthase N-terminal" evidence="8">
    <location>
        <begin position="5"/>
        <end position="147"/>
    </location>
</feature>
<keyword evidence="5" id="KW-0067">ATP-binding</keyword>
<evidence type="ECO:0000256" key="4">
    <source>
        <dbReference type="ARBA" id="ARBA00022741"/>
    </source>
</evidence>
<dbReference type="GO" id="GO:0032267">
    <property type="term" value="F:tRNA(Ile)-lysidine synthase activity"/>
    <property type="evidence" value="ECO:0007669"/>
    <property type="project" value="UniProtKB-EC"/>
</dbReference>
<sequence>MALLALATAGGCSVTAVHVDHGLRDGSAAEAALVAAAAQRFGAAFRSERICVGAGPNQEARARAARYAVLGPDALTGHTADDQAETMLLNLLRGAALNGLGGMRPHRHPLLDLRRSQTHELCRVLAIRTVDDPTNRSPVHLRNRVRAELLPLMDELARRDLVPLLVRQAEVWRDDADLLDHLAAALDPTDAKALAAAPLALARRAVRAWLSTEHPPDLATIERVLAVARGERAACETNDGRRISRHHQQLSLDAASPR</sequence>
<feature type="region of interest" description="Disordered" evidence="7">
    <location>
        <begin position="238"/>
        <end position="258"/>
    </location>
</feature>
<gene>
    <name evidence="9" type="ORF">UFOPK3376_00084</name>
</gene>
<dbReference type="SUPFAM" id="SSF52402">
    <property type="entry name" value="Adenine nucleotide alpha hydrolases-like"/>
    <property type="match status" value="1"/>
</dbReference>
<evidence type="ECO:0000256" key="5">
    <source>
        <dbReference type="ARBA" id="ARBA00022840"/>
    </source>
</evidence>
<proteinExistence type="inferred from homology"/>
<evidence type="ECO:0000256" key="7">
    <source>
        <dbReference type="SAM" id="MobiDB-lite"/>
    </source>
</evidence>
<dbReference type="InterPro" id="IPR012094">
    <property type="entry name" value="tRNA_Ile_lys_synt"/>
</dbReference>
<dbReference type="GO" id="GO:0008033">
    <property type="term" value="P:tRNA processing"/>
    <property type="evidence" value="ECO:0007669"/>
    <property type="project" value="UniProtKB-KW"/>
</dbReference>